<dbReference type="OrthoDB" id="5209965at2759"/>
<protein>
    <submittedName>
        <fullName evidence="2">Uncharacterized protein</fullName>
    </submittedName>
</protein>
<dbReference type="Proteomes" id="UP000756346">
    <property type="component" value="Unassembled WGS sequence"/>
</dbReference>
<feature type="region of interest" description="Disordered" evidence="1">
    <location>
        <begin position="1"/>
        <end position="126"/>
    </location>
</feature>
<comment type="caution">
    <text evidence="2">The sequence shown here is derived from an EMBL/GenBank/DDBJ whole genome shotgun (WGS) entry which is preliminary data.</text>
</comment>
<evidence type="ECO:0000256" key="1">
    <source>
        <dbReference type="SAM" id="MobiDB-lite"/>
    </source>
</evidence>
<feature type="compositionally biased region" description="Basic and acidic residues" evidence="1">
    <location>
        <begin position="19"/>
        <end position="37"/>
    </location>
</feature>
<dbReference type="AlphaFoldDB" id="A0A9P8YGZ7"/>
<gene>
    <name evidence="2" type="ORF">B0I36DRAFT_314792</name>
</gene>
<feature type="compositionally biased region" description="Low complexity" evidence="1">
    <location>
        <begin position="1"/>
        <end position="15"/>
    </location>
</feature>
<dbReference type="RefSeq" id="XP_046016899.1">
    <property type="nucleotide sequence ID" value="XM_046152814.1"/>
</dbReference>
<dbReference type="GeneID" id="70182360"/>
<proteinExistence type="predicted"/>
<name>A0A9P8YGZ7_9PEZI</name>
<keyword evidence="3" id="KW-1185">Reference proteome</keyword>
<dbReference type="EMBL" id="JAGTJQ010000002">
    <property type="protein sequence ID" value="KAH7037778.1"/>
    <property type="molecule type" value="Genomic_DNA"/>
</dbReference>
<feature type="compositionally biased region" description="Basic and acidic residues" evidence="1">
    <location>
        <begin position="94"/>
        <end position="117"/>
    </location>
</feature>
<reference evidence="2" key="1">
    <citation type="journal article" date="2021" name="Nat. Commun.">
        <title>Genetic determinants of endophytism in the Arabidopsis root mycobiome.</title>
        <authorList>
            <person name="Mesny F."/>
            <person name="Miyauchi S."/>
            <person name="Thiergart T."/>
            <person name="Pickel B."/>
            <person name="Atanasova L."/>
            <person name="Karlsson M."/>
            <person name="Huettel B."/>
            <person name="Barry K.W."/>
            <person name="Haridas S."/>
            <person name="Chen C."/>
            <person name="Bauer D."/>
            <person name="Andreopoulos W."/>
            <person name="Pangilinan J."/>
            <person name="LaButti K."/>
            <person name="Riley R."/>
            <person name="Lipzen A."/>
            <person name="Clum A."/>
            <person name="Drula E."/>
            <person name="Henrissat B."/>
            <person name="Kohler A."/>
            <person name="Grigoriev I.V."/>
            <person name="Martin F.M."/>
            <person name="Hacquard S."/>
        </authorList>
    </citation>
    <scope>NUCLEOTIDE SEQUENCE</scope>
    <source>
        <strain evidence="2">MPI-CAGE-CH-0230</strain>
    </source>
</reference>
<evidence type="ECO:0000313" key="3">
    <source>
        <dbReference type="Proteomes" id="UP000756346"/>
    </source>
</evidence>
<accession>A0A9P8YGZ7</accession>
<evidence type="ECO:0000313" key="2">
    <source>
        <dbReference type="EMBL" id="KAH7037778.1"/>
    </source>
</evidence>
<organism evidence="2 3">
    <name type="scientific">Microdochium trichocladiopsis</name>
    <dbReference type="NCBI Taxonomy" id="1682393"/>
    <lineage>
        <taxon>Eukaryota</taxon>
        <taxon>Fungi</taxon>
        <taxon>Dikarya</taxon>
        <taxon>Ascomycota</taxon>
        <taxon>Pezizomycotina</taxon>
        <taxon>Sordariomycetes</taxon>
        <taxon>Xylariomycetidae</taxon>
        <taxon>Xylariales</taxon>
        <taxon>Microdochiaceae</taxon>
        <taxon>Microdochium</taxon>
    </lineage>
</organism>
<sequence length="254" mass="27908">MAKNARSSSNQASNSKVHGQAEEPQFRSLHGARETDKYINAGTWPVSSSVPGSFEGEQRVRTRTEVYPNHTRALKRGRDEVGDGSAGKAQPSLEKQRAEASRAMQDRSGARRFEKAKSPGTPNTYERPVADIEADVCGRFERLRASLAEIEGEKPGELPLFTSTHVSDVEAQRPTPHAVGEHTCEWREKYSILATEIRSLRAELSSRTALRQSVAAASADQTVRLENGDLGIEGVTIVMHIRSKDDLVINTDLS</sequence>